<dbReference type="GO" id="GO:0018279">
    <property type="term" value="P:protein N-linked glycosylation via asparagine"/>
    <property type="evidence" value="ECO:0007669"/>
    <property type="project" value="UniProtKB-UniRule"/>
</dbReference>
<dbReference type="InterPro" id="IPR055457">
    <property type="entry name" value="OST48_N"/>
</dbReference>
<comment type="subcellular location">
    <subcellularLocation>
        <location evidence="8">Endoplasmic reticulum membrane</location>
        <topology evidence="8">Single-pass type I membrane protein</topology>
    </subcellularLocation>
    <subcellularLocation>
        <location evidence="1">Membrane</location>
        <topology evidence="1">Single-pass type I membrane protein</topology>
    </subcellularLocation>
</comment>
<dbReference type="PANTHER" id="PTHR10830:SF0">
    <property type="entry name" value="DOLICHYL-DIPHOSPHOOLIGOSACCHARIDE--PROTEIN GLYCOSYLTRANSFERASE 48 KDA SUBUNIT"/>
    <property type="match status" value="1"/>
</dbReference>
<evidence type="ECO:0000256" key="3">
    <source>
        <dbReference type="ARBA" id="ARBA00008743"/>
    </source>
</evidence>
<evidence type="ECO:0000256" key="8">
    <source>
        <dbReference type="RuleBase" id="RU361142"/>
    </source>
</evidence>
<feature type="chain" id="PRO_5021044383" description="Dolichyl-diphosphooligosaccharide--protein glycosyltransferase subunit WBP1" evidence="8">
    <location>
        <begin position="22"/>
        <end position="440"/>
    </location>
</feature>
<gene>
    <name evidence="11" type="primary">MPUL0B02100</name>
    <name evidence="11" type="ORF">METSCH_B02100</name>
</gene>
<reference evidence="12" key="1">
    <citation type="submission" date="2019-03" db="EMBL/GenBank/DDBJ databases">
        <title>Snf2 controls pulcherriminic acid biosynthesis and connects pigmentation and antifungal activity of the yeast Metschnikowia pulcherrima.</title>
        <authorList>
            <person name="Gore-Lloyd D."/>
            <person name="Sumann I."/>
            <person name="Brachmann A.O."/>
            <person name="Schneeberger K."/>
            <person name="Ortiz-Merino R.A."/>
            <person name="Moreno-Beltran M."/>
            <person name="Schlaefli M."/>
            <person name="Kirner P."/>
            <person name="Santos Kron A."/>
            <person name="Wolfe K.H."/>
            <person name="Piel J."/>
            <person name="Ahrens C.H."/>
            <person name="Henk D."/>
            <person name="Freimoser F.M."/>
        </authorList>
    </citation>
    <scope>NUCLEOTIDE SEQUENCE [LARGE SCALE GENOMIC DNA]</scope>
    <source>
        <strain evidence="12">APC 1.2</strain>
    </source>
</reference>
<keyword evidence="4 8" id="KW-0812">Transmembrane</keyword>
<evidence type="ECO:0000259" key="10">
    <source>
        <dbReference type="Pfam" id="PF23358"/>
    </source>
</evidence>
<evidence type="ECO:0000259" key="9">
    <source>
        <dbReference type="Pfam" id="PF03345"/>
    </source>
</evidence>
<feature type="transmembrane region" description="Helical" evidence="8">
    <location>
        <begin position="397"/>
        <end position="421"/>
    </location>
</feature>
<dbReference type="STRING" id="2163413.A0A4P6XLF3"/>
<keyword evidence="6 8" id="KW-1133">Transmembrane helix</keyword>
<sequence>MISPAITRVVALIALLVFAMAANSGSVHKPSVLIAYDSALVPDVEVLTKTIPLDASKYEIQYVDYSNKNEDLFANDEPLYDHAIFMPSSKKIVEAKNLVEKHNLLEFFNLGGNVIAVGSSEYSVPEDVRTFLNQAGVHPAPKGYTLMDHFDTNVAISNKNLVSKKIVTSAEVSKYDGTAALASNSELLFPLIKAPKLSFTASSKDKTLTAEKTWTVGEQGYLAVAFQGLNNARGAWVGSLDLLSDELVSWVFQETGVLKLQFVEHYKQDEPGLSNRTLYRIKDSVYYTVGVSELKNGDWVPYSPASDDDVLQLSFKMLDPYQRLNMSLLGPAASVEDGENDMNVFFVEFDIPDHHGMFTYELDYKREGLSFLEDKKVVTVRHLANDEFKRSWEITNAWMYMVSAALVVIAWLIFVASFLYLGAQKKGVSEKQPQPKKNEK</sequence>
<evidence type="ECO:0000256" key="6">
    <source>
        <dbReference type="ARBA" id="ARBA00022989"/>
    </source>
</evidence>
<accession>A0A4P6XLF3</accession>
<comment type="similarity">
    <text evidence="3 8">Belongs to the DDOST 48 kDa subunit family.</text>
</comment>
<dbReference type="Proteomes" id="UP000292447">
    <property type="component" value="Chromosome II"/>
</dbReference>
<evidence type="ECO:0000256" key="4">
    <source>
        <dbReference type="ARBA" id="ARBA00022692"/>
    </source>
</evidence>
<dbReference type="GO" id="GO:0008250">
    <property type="term" value="C:oligosaccharyltransferase complex"/>
    <property type="evidence" value="ECO:0007669"/>
    <property type="project" value="TreeGrafter"/>
</dbReference>
<feature type="domain" description="OST48 middle" evidence="10">
    <location>
        <begin position="274"/>
        <end position="420"/>
    </location>
</feature>
<evidence type="ECO:0000256" key="5">
    <source>
        <dbReference type="ARBA" id="ARBA00022824"/>
    </source>
</evidence>
<keyword evidence="12" id="KW-1185">Reference proteome</keyword>
<dbReference type="PANTHER" id="PTHR10830">
    <property type="entry name" value="DOLICHYL-DIPHOSPHOOLIGOSACCHARIDE--PROTEIN GLYCOSYLTRANSFERASE 48 KDA SUBUNIT"/>
    <property type="match status" value="1"/>
</dbReference>
<comment type="function">
    <text evidence="8">Subunit of the oligosaccharyl transferase (OST) complex that catalyzes the initial transfer of a defined glycan (Glc(3)Man(9)GlcNAc(2) in eukaryotes) from the lipid carrier dolichol-pyrophosphate to an asparagine residue within an Asn-X-Ser/Thr consensus motif in nascent polypeptide chains, the first step in protein N-glycosylation. N-glycosylation occurs cotranslationally and the complex associates with the Sec61 complex at the channel-forming translocon complex that mediates protein translocation across the endoplasmic reticulum (ER).</text>
</comment>
<dbReference type="GO" id="GO:0016740">
    <property type="term" value="F:transferase activity"/>
    <property type="evidence" value="ECO:0007669"/>
    <property type="project" value="UniProtKB-KW"/>
</dbReference>
<dbReference type="AlphaFoldDB" id="A0A4P6XLF3"/>
<comment type="subunit">
    <text evidence="8">Component of the oligosaccharyltransferase (OST) complex.</text>
</comment>
<dbReference type="UniPathway" id="UPA00378"/>
<feature type="signal peptide" evidence="8">
    <location>
        <begin position="1"/>
        <end position="21"/>
    </location>
</feature>
<name>A0A4P6XLF3_9ASCO</name>
<keyword evidence="7 8" id="KW-0472">Membrane</keyword>
<dbReference type="Pfam" id="PF23358">
    <property type="entry name" value="OST48_MD"/>
    <property type="match status" value="1"/>
</dbReference>
<protein>
    <recommendedName>
        <fullName evidence="8">Dolichyl-diphosphooligosaccharide--protein glycosyltransferase subunit WBP1</fullName>
        <shortName evidence="8">Oligosaccharyl transferase subunit WBP1</shortName>
    </recommendedName>
</protein>
<evidence type="ECO:0000256" key="2">
    <source>
        <dbReference type="ARBA" id="ARBA00004922"/>
    </source>
</evidence>
<evidence type="ECO:0000256" key="7">
    <source>
        <dbReference type="ARBA" id="ARBA00023136"/>
    </source>
</evidence>
<dbReference type="EMBL" id="CP034457">
    <property type="protein sequence ID" value="QBM87016.1"/>
    <property type="molecule type" value="Genomic_DNA"/>
</dbReference>
<evidence type="ECO:0000256" key="1">
    <source>
        <dbReference type="ARBA" id="ARBA00004479"/>
    </source>
</evidence>
<feature type="domain" description="OST48 N-terminal" evidence="9">
    <location>
        <begin position="53"/>
        <end position="250"/>
    </location>
</feature>
<evidence type="ECO:0000313" key="12">
    <source>
        <dbReference type="Proteomes" id="UP000292447"/>
    </source>
</evidence>
<dbReference type="InterPro" id="IPR005013">
    <property type="entry name" value="DDOST_48_kDa_subunit"/>
</dbReference>
<keyword evidence="5 8" id="KW-0256">Endoplasmic reticulum</keyword>
<dbReference type="InterPro" id="IPR055459">
    <property type="entry name" value="OST48_MD"/>
</dbReference>
<keyword evidence="11" id="KW-0808">Transferase</keyword>
<comment type="pathway">
    <text evidence="2 8">Protein modification; protein glycosylation.</text>
</comment>
<keyword evidence="8" id="KW-0732">Signal</keyword>
<organism evidence="11 12">
    <name type="scientific">Metschnikowia aff. pulcherrima</name>
    <dbReference type="NCBI Taxonomy" id="2163413"/>
    <lineage>
        <taxon>Eukaryota</taxon>
        <taxon>Fungi</taxon>
        <taxon>Dikarya</taxon>
        <taxon>Ascomycota</taxon>
        <taxon>Saccharomycotina</taxon>
        <taxon>Pichiomycetes</taxon>
        <taxon>Metschnikowiaceae</taxon>
        <taxon>Metschnikowia</taxon>
    </lineage>
</organism>
<evidence type="ECO:0000313" key="11">
    <source>
        <dbReference type="EMBL" id="QBM87016.1"/>
    </source>
</evidence>
<proteinExistence type="inferred from homology"/>
<dbReference type="Pfam" id="PF03345">
    <property type="entry name" value="OST48_N"/>
    <property type="match status" value="1"/>
</dbReference>